<reference evidence="4" key="2">
    <citation type="submission" date="2021-04" db="EMBL/GenBank/DDBJ databases">
        <authorList>
            <person name="Gilroy R."/>
        </authorList>
    </citation>
    <scope>NUCLEOTIDE SEQUENCE</scope>
    <source>
        <strain evidence="4">CHK195-9823</strain>
    </source>
</reference>
<name>A0A9D1PDN1_9FIRM</name>
<comment type="caution">
    <text evidence="4">The sequence shown here is derived from an EMBL/GenBank/DDBJ whole genome shotgun (WGS) entry which is preliminary data.</text>
</comment>
<dbReference type="GO" id="GO:0008206">
    <property type="term" value="P:bile acid metabolic process"/>
    <property type="evidence" value="ECO:0007669"/>
    <property type="project" value="UniProtKB-ARBA"/>
</dbReference>
<evidence type="ECO:0000313" key="4">
    <source>
        <dbReference type="EMBL" id="HIV38634.1"/>
    </source>
</evidence>
<dbReference type="SUPFAM" id="SSF51735">
    <property type="entry name" value="NAD(P)-binding Rossmann-fold domains"/>
    <property type="match status" value="1"/>
</dbReference>
<protein>
    <submittedName>
        <fullName evidence="4">SDR family oxidoreductase</fullName>
    </submittedName>
</protein>
<evidence type="ECO:0000256" key="3">
    <source>
        <dbReference type="RuleBase" id="RU000363"/>
    </source>
</evidence>
<dbReference type="GO" id="GO:0006633">
    <property type="term" value="P:fatty acid biosynthetic process"/>
    <property type="evidence" value="ECO:0007669"/>
    <property type="project" value="TreeGrafter"/>
</dbReference>
<dbReference type="PRINTS" id="PR00080">
    <property type="entry name" value="SDRFAMILY"/>
</dbReference>
<evidence type="ECO:0000256" key="1">
    <source>
        <dbReference type="ARBA" id="ARBA00006484"/>
    </source>
</evidence>
<dbReference type="InterPro" id="IPR002347">
    <property type="entry name" value="SDR_fam"/>
</dbReference>
<dbReference type="FunFam" id="3.40.50.720:FF:000084">
    <property type="entry name" value="Short-chain dehydrogenase reductase"/>
    <property type="match status" value="1"/>
</dbReference>
<organism evidence="4 5">
    <name type="scientific">Candidatus Blautia stercorigallinarum</name>
    <dbReference type="NCBI Taxonomy" id="2838501"/>
    <lineage>
        <taxon>Bacteria</taxon>
        <taxon>Bacillati</taxon>
        <taxon>Bacillota</taxon>
        <taxon>Clostridia</taxon>
        <taxon>Lachnospirales</taxon>
        <taxon>Lachnospiraceae</taxon>
        <taxon>Blautia</taxon>
    </lineage>
</organism>
<dbReference type="Pfam" id="PF00106">
    <property type="entry name" value="adh_short"/>
    <property type="match status" value="1"/>
</dbReference>
<gene>
    <name evidence="4" type="ORF">H9747_06480</name>
</gene>
<dbReference type="AlphaFoldDB" id="A0A9D1PDN1"/>
<dbReference type="PRINTS" id="PR00081">
    <property type="entry name" value="GDHRDH"/>
</dbReference>
<proteinExistence type="inferred from homology"/>
<accession>A0A9D1PDN1</accession>
<sequence>MEKEKQMQITPEMIANMAAGNVSNVQSLSDIFINNMKGKAAIVTGGASGLGYNVVNRLSEAGVKVVIASRNEKKGKKAEEEFRSRGREVTWCQTDVTKVSDCYKAVEFTEKTYGKVDILVANAATWSMFSFLDMPEEEYDKVMNTDLKGEYFMAQAAARSMVRNKVKGKIIFTSSAARHSSDVAGIGMMSHYNAAKGAVASMTMGVAKELRQYGITVNCVAPGGMVSEGALTNTGKAAAYYGTELIQEQMALAKDTPTAMNPDEVAIAVFAMCTDMSNYMVGETVDVTGGATLSFQKKPWSYTMPGCIPGPKEE</sequence>
<reference evidence="4" key="1">
    <citation type="journal article" date="2021" name="PeerJ">
        <title>Extensive microbial diversity within the chicken gut microbiome revealed by metagenomics and culture.</title>
        <authorList>
            <person name="Gilroy R."/>
            <person name="Ravi A."/>
            <person name="Getino M."/>
            <person name="Pursley I."/>
            <person name="Horton D.L."/>
            <person name="Alikhan N.F."/>
            <person name="Baker D."/>
            <person name="Gharbi K."/>
            <person name="Hall N."/>
            <person name="Watson M."/>
            <person name="Adriaenssens E.M."/>
            <person name="Foster-Nyarko E."/>
            <person name="Jarju S."/>
            <person name="Secka A."/>
            <person name="Antonio M."/>
            <person name="Oren A."/>
            <person name="Chaudhuri R.R."/>
            <person name="La Ragione R."/>
            <person name="Hildebrand F."/>
            <person name="Pallen M.J."/>
        </authorList>
    </citation>
    <scope>NUCLEOTIDE SEQUENCE</scope>
    <source>
        <strain evidence="4">CHK195-9823</strain>
    </source>
</reference>
<comment type="similarity">
    <text evidence="1 3">Belongs to the short-chain dehydrogenases/reductases (SDR) family.</text>
</comment>
<dbReference type="Proteomes" id="UP000886814">
    <property type="component" value="Unassembled WGS sequence"/>
</dbReference>
<keyword evidence="2" id="KW-0560">Oxidoreductase</keyword>
<dbReference type="GO" id="GO:0016616">
    <property type="term" value="F:oxidoreductase activity, acting on the CH-OH group of donors, NAD or NADP as acceptor"/>
    <property type="evidence" value="ECO:0007669"/>
    <property type="project" value="TreeGrafter"/>
</dbReference>
<dbReference type="InterPro" id="IPR036291">
    <property type="entry name" value="NAD(P)-bd_dom_sf"/>
</dbReference>
<dbReference type="PANTHER" id="PTHR42760:SF133">
    <property type="entry name" value="3-OXOACYL-[ACYL-CARRIER-PROTEIN] REDUCTASE"/>
    <property type="match status" value="1"/>
</dbReference>
<evidence type="ECO:0000313" key="5">
    <source>
        <dbReference type="Proteomes" id="UP000886814"/>
    </source>
</evidence>
<dbReference type="GO" id="GO:0048038">
    <property type="term" value="F:quinone binding"/>
    <property type="evidence" value="ECO:0007669"/>
    <property type="project" value="TreeGrafter"/>
</dbReference>
<dbReference type="CDD" id="cd05233">
    <property type="entry name" value="SDR_c"/>
    <property type="match status" value="1"/>
</dbReference>
<dbReference type="EMBL" id="DXIQ01000038">
    <property type="protein sequence ID" value="HIV38634.1"/>
    <property type="molecule type" value="Genomic_DNA"/>
</dbReference>
<dbReference type="PANTHER" id="PTHR42760">
    <property type="entry name" value="SHORT-CHAIN DEHYDROGENASES/REDUCTASES FAMILY MEMBER"/>
    <property type="match status" value="1"/>
</dbReference>
<dbReference type="Gene3D" id="3.40.50.720">
    <property type="entry name" value="NAD(P)-binding Rossmann-like Domain"/>
    <property type="match status" value="1"/>
</dbReference>
<evidence type="ECO:0000256" key="2">
    <source>
        <dbReference type="ARBA" id="ARBA00023002"/>
    </source>
</evidence>